<feature type="non-terminal residue" evidence="4">
    <location>
        <position position="1"/>
    </location>
</feature>
<sequence>SESWSPELDGETETHRAHKEEIKLTYERDFLLQFQTNPLCQIKPEGRPDLEVVLGQALTPSKSGFSQNRIQKSDGGENMFLPSFMHQQFRLKRTENRWRRQGEIAKTGSEEEQKTEELLRKVRSILNKLTPQKFQTLTQQIIDLDIDTPERLEDATDLIFEKAIDEAAFSVAYANMCRCLVPKKVVVEKEGVKKDISFRKILLNRCQKEFEKEKSVEKRIHEKLEHLSKEGLTEEELEAKKKELLNEEHQAKRRTLGNIRFIGELFKLKMLTESVMHDCVVKLLKSNDEESFECLCKLLFTIGKDLDHAKAKPRVDQYFTQINKIIQARITSSRVRFMMQDVVDLRDNGWVPRREDNNSKTIDQIHKEAADEAKKAQLRIQMDKQQDKKMPRGNMGEHDSSQPSIPQADETWTTVGRGPRNVKRPVDSENIFVGPSGIAYGAWARGMLVHQLLLQLLIQITNLLTDILSWLGRENTQLLLKIPSSGTS</sequence>
<dbReference type="Pfam" id="PF02854">
    <property type="entry name" value="MIF4G"/>
    <property type="match status" value="1"/>
</dbReference>
<keyword evidence="1" id="KW-0175">Coiled coil</keyword>
<organism evidence="4 5">
    <name type="scientific">Porites evermanni</name>
    <dbReference type="NCBI Taxonomy" id="104178"/>
    <lineage>
        <taxon>Eukaryota</taxon>
        <taxon>Metazoa</taxon>
        <taxon>Cnidaria</taxon>
        <taxon>Anthozoa</taxon>
        <taxon>Hexacorallia</taxon>
        <taxon>Scleractinia</taxon>
        <taxon>Fungiina</taxon>
        <taxon>Poritidae</taxon>
        <taxon>Porites</taxon>
    </lineage>
</organism>
<feature type="compositionally biased region" description="Polar residues" evidence="2">
    <location>
        <begin position="401"/>
        <end position="414"/>
    </location>
</feature>
<evidence type="ECO:0000256" key="2">
    <source>
        <dbReference type="SAM" id="MobiDB-lite"/>
    </source>
</evidence>
<feature type="domain" description="MIF4G" evidence="3">
    <location>
        <begin position="119"/>
        <end position="349"/>
    </location>
</feature>
<feature type="region of interest" description="Disordered" evidence="2">
    <location>
        <begin position="384"/>
        <end position="428"/>
    </location>
</feature>
<accession>A0ABN8R7N6</accession>
<dbReference type="SUPFAM" id="SSF48371">
    <property type="entry name" value="ARM repeat"/>
    <property type="match status" value="1"/>
</dbReference>
<protein>
    <recommendedName>
        <fullName evidence="3">MIF4G domain-containing protein</fullName>
    </recommendedName>
</protein>
<dbReference type="InterPro" id="IPR003890">
    <property type="entry name" value="MIF4G-like_typ-3"/>
</dbReference>
<dbReference type="EMBL" id="CALNXI010001638">
    <property type="protein sequence ID" value="CAH3173902.1"/>
    <property type="molecule type" value="Genomic_DNA"/>
</dbReference>
<proteinExistence type="predicted"/>
<evidence type="ECO:0000259" key="3">
    <source>
        <dbReference type="SMART" id="SM00543"/>
    </source>
</evidence>
<keyword evidence="5" id="KW-1185">Reference proteome</keyword>
<dbReference type="Proteomes" id="UP001159427">
    <property type="component" value="Unassembled WGS sequence"/>
</dbReference>
<gene>
    <name evidence="4" type="ORF">PEVE_00009266</name>
</gene>
<name>A0ABN8R7N6_9CNID</name>
<dbReference type="Gene3D" id="1.25.40.180">
    <property type="match status" value="1"/>
</dbReference>
<reference evidence="4 5" key="1">
    <citation type="submission" date="2022-05" db="EMBL/GenBank/DDBJ databases">
        <authorList>
            <consortium name="Genoscope - CEA"/>
            <person name="William W."/>
        </authorList>
    </citation>
    <scope>NUCLEOTIDE SEQUENCE [LARGE SCALE GENOMIC DNA]</scope>
</reference>
<comment type="caution">
    <text evidence="4">The sequence shown here is derived from an EMBL/GenBank/DDBJ whole genome shotgun (WGS) entry which is preliminary data.</text>
</comment>
<dbReference type="SMART" id="SM00543">
    <property type="entry name" value="MIF4G"/>
    <property type="match status" value="1"/>
</dbReference>
<dbReference type="PANTHER" id="PTHR23253:SF78">
    <property type="entry name" value="EUKARYOTIC TRANSLATION INITIATION FACTOR 4G1, ISOFORM B-RELATED"/>
    <property type="match status" value="1"/>
</dbReference>
<evidence type="ECO:0000313" key="4">
    <source>
        <dbReference type="EMBL" id="CAH3173902.1"/>
    </source>
</evidence>
<evidence type="ECO:0000313" key="5">
    <source>
        <dbReference type="Proteomes" id="UP001159427"/>
    </source>
</evidence>
<feature type="compositionally biased region" description="Basic and acidic residues" evidence="2">
    <location>
        <begin position="384"/>
        <end position="400"/>
    </location>
</feature>
<evidence type="ECO:0000256" key="1">
    <source>
        <dbReference type="SAM" id="Coils"/>
    </source>
</evidence>
<dbReference type="PANTHER" id="PTHR23253">
    <property type="entry name" value="EUKARYOTIC TRANSLATION INITIATION FACTOR 4 GAMMA"/>
    <property type="match status" value="1"/>
</dbReference>
<feature type="coiled-coil region" evidence="1">
    <location>
        <begin position="227"/>
        <end position="254"/>
    </location>
</feature>
<dbReference type="InterPro" id="IPR016024">
    <property type="entry name" value="ARM-type_fold"/>
</dbReference>